<dbReference type="GO" id="GO:0005737">
    <property type="term" value="C:cytoplasm"/>
    <property type="evidence" value="ECO:0007669"/>
    <property type="project" value="UniProtKB-ARBA"/>
</dbReference>
<feature type="transmembrane region" description="Helical" evidence="16">
    <location>
        <begin position="147"/>
        <end position="175"/>
    </location>
</feature>
<keyword evidence="13 16" id="KW-0472">Membrane</keyword>
<comment type="subcellular location">
    <subcellularLocation>
        <location evidence="2">Membrane</location>
        <topology evidence="2">Single-pass membrane protein</topology>
    </subcellularLocation>
</comment>
<dbReference type="InterPro" id="IPR044066">
    <property type="entry name" value="TRIAD_supradom"/>
</dbReference>
<evidence type="ECO:0000256" key="2">
    <source>
        <dbReference type="ARBA" id="ARBA00004167"/>
    </source>
</evidence>
<evidence type="ECO:0000256" key="14">
    <source>
        <dbReference type="PROSITE-ProRule" id="PRU00175"/>
    </source>
</evidence>
<feature type="transmembrane region" description="Helical" evidence="16">
    <location>
        <begin position="892"/>
        <end position="916"/>
    </location>
</feature>
<evidence type="ECO:0000256" key="7">
    <source>
        <dbReference type="ARBA" id="ARBA00022723"/>
    </source>
</evidence>
<evidence type="ECO:0000313" key="20">
    <source>
        <dbReference type="Proteomes" id="UP001146120"/>
    </source>
</evidence>
<evidence type="ECO:0000256" key="1">
    <source>
        <dbReference type="ARBA" id="ARBA00001798"/>
    </source>
</evidence>
<sequence>HCHQHQPNHATMASSLSPKPSQVQLHLHDDERRPLLASVTNNGSSRRQTPQRSQSSSARALSFYGSFRNSTRSMNRSSRGLMRSVSNLFGAVEETFYCQICFENVAVSEAFKLTACGHPFCRACLEQYLDSKISDAQLYPVCFHEDVGFIAIAVVVGVVIGVALLVAFSPVIALWATWDEFIGMIVGFGEALYSCVVDTETWTCQVCETDTPIERHNHCTTGKCPKCATEFCWLCGKFFVDESSDGHVLWWNPDGCVAKSLQGEDESAFFHYFFTIIRWVLFVVCFIPGLLATGLMCPWNVCRTPFDHRLNEMFIWIMRKLTGFVFAIMLFACIVVFLALYVATLPFQGISIIYYVMKAIFFPELETEEQEEQEEEEAAENEGGDDSNDHHDGVITDHQEGSEHQPESEEISQPADSLRALPAFNPFEHATGQMLSCIFKYIQRPFLSSQHRKIHCRPAHQATTTMASSKPNHVELHVHDGERRPLLAKATSSGSSRRQIFQRFHSSSSTALSASGSFRDATRSLHQSSRGLMRSVSNLFGAMEETFYCQICFENVAVSEAFKLTACGHPFCRACLEHTAMTRTDESNGHIVAVASDTPQIDLEAPADSDPVALMEAAMAPMSPASALSSAYWSFASPRQTLLQSLASYVTAEDTFYCQICFEHASPSDAFTLSACGHLFCTACLAQYVTVKVNDAQVVPLCFHPSDVTGEDSGEEEHVCGRAISEADIGALVTPDVWDKYERFKLHKQTNKARDCPYCGHSQVFEHGMTEPQCVCEACAKTFCFEHSNAHEGRTCAQYEKATAKAEKLNRALISKISKPCPGCGHPVEKNGGCNHMKCIACQTDFCWLCCKIVDREGVSDHYDWWNIAGCPGLQMSDVNPAARHGARATRLARMVAVGLLGLPIYVIALLFALASWPRQPLLENFIRYSRSGLHWITNIGLVALVVLIFIIGITLGVALNGCASAQCPHCGAESCWLCGTILTDDIAAHKRHFQWWSVYGCCGKEPEVMRANRKRSLTLLVLEATYVIVSVLIAMVPALVFWALAWPWSSFRTNFKHRALDALNWCLRKIVYVVIAASVVPSPIRLRSRRTCQSATSSDDDKQTTGKWE</sequence>
<dbReference type="PROSITE" id="PS51873">
    <property type="entry name" value="TRIAD"/>
    <property type="match status" value="1"/>
</dbReference>
<evidence type="ECO:0000259" key="18">
    <source>
        <dbReference type="PROSITE" id="PS51873"/>
    </source>
</evidence>
<dbReference type="GO" id="GO:0031090">
    <property type="term" value="C:organelle membrane"/>
    <property type="evidence" value="ECO:0007669"/>
    <property type="project" value="UniProtKB-ARBA"/>
</dbReference>
<feature type="transmembrane region" description="Helical" evidence="16">
    <location>
        <begin position="279"/>
        <end position="301"/>
    </location>
</feature>
<dbReference type="CDD" id="cd20335">
    <property type="entry name" value="BRcat_RBR"/>
    <property type="match status" value="1"/>
</dbReference>
<evidence type="ECO:0000256" key="10">
    <source>
        <dbReference type="ARBA" id="ARBA00022786"/>
    </source>
</evidence>
<reference evidence="19" key="2">
    <citation type="journal article" date="2023" name="Microbiol Resour">
        <title>Decontamination and Annotation of the Draft Genome Sequence of the Oomycete Lagenidium giganteum ARSEF 373.</title>
        <authorList>
            <person name="Morgan W.R."/>
            <person name="Tartar A."/>
        </authorList>
    </citation>
    <scope>NUCLEOTIDE SEQUENCE</scope>
    <source>
        <strain evidence="19">ARSEF 373</strain>
    </source>
</reference>
<accession>A0AAV2Z5U9</accession>
<reference evidence="19" key="1">
    <citation type="submission" date="2022-11" db="EMBL/GenBank/DDBJ databases">
        <authorList>
            <person name="Morgan W.R."/>
            <person name="Tartar A."/>
        </authorList>
    </citation>
    <scope>NUCLEOTIDE SEQUENCE</scope>
    <source>
        <strain evidence="19">ARSEF 373</strain>
    </source>
</reference>
<protein>
    <recommendedName>
        <fullName evidence="4">RBR-type E3 ubiquitin transferase</fullName>
        <ecNumber evidence="4">2.3.2.31</ecNumber>
    </recommendedName>
</protein>
<dbReference type="Pfam" id="PF00097">
    <property type="entry name" value="zf-C3HC4"/>
    <property type="match status" value="1"/>
</dbReference>
<dbReference type="SMART" id="SM00184">
    <property type="entry name" value="RING"/>
    <property type="match status" value="3"/>
</dbReference>
<dbReference type="PROSITE" id="PS50089">
    <property type="entry name" value="ZF_RING_2"/>
    <property type="match status" value="3"/>
</dbReference>
<evidence type="ECO:0000256" key="8">
    <source>
        <dbReference type="ARBA" id="ARBA00022737"/>
    </source>
</evidence>
<comment type="caution">
    <text evidence="19">The sequence shown here is derived from an EMBL/GenBank/DDBJ whole genome shotgun (WGS) entry which is preliminary data.</text>
</comment>
<dbReference type="PANTHER" id="PTHR11685">
    <property type="entry name" value="RBR FAMILY RING FINGER AND IBR DOMAIN-CONTAINING"/>
    <property type="match status" value="1"/>
</dbReference>
<feature type="compositionally biased region" description="Basic and acidic residues" evidence="15">
    <location>
        <begin position="387"/>
        <end position="407"/>
    </location>
</feature>
<feature type="compositionally biased region" description="Low complexity" evidence="15">
    <location>
        <begin position="44"/>
        <end position="57"/>
    </location>
</feature>
<dbReference type="GO" id="GO:0061630">
    <property type="term" value="F:ubiquitin protein ligase activity"/>
    <property type="evidence" value="ECO:0007669"/>
    <property type="project" value="UniProtKB-EC"/>
</dbReference>
<dbReference type="AlphaFoldDB" id="A0AAV2Z5U9"/>
<feature type="transmembrane region" description="Helical" evidence="16">
    <location>
        <begin position="321"/>
        <end position="343"/>
    </location>
</feature>
<evidence type="ECO:0000256" key="11">
    <source>
        <dbReference type="ARBA" id="ARBA00022833"/>
    </source>
</evidence>
<dbReference type="Gene3D" id="3.30.40.10">
    <property type="entry name" value="Zinc/RING finger domain, C3HC4 (zinc finger)"/>
    <property type="match status" value="3"/>
</dbReference>
<evidence type="ECO:0000256" key="12">
    <source>
        <dbReference type="ARBA" id="ARBA00022989"/>
    </source>
</evidence>
<dbReference type="Proteomes" id="UP001146120">
    <property type="component" value="Unassembled WGS sequence"/>
</dbReference>
<dbReference type="Pfam" id="PF22191">
    <property type="entry name" value="IBR_1"/>
    <property type="match status" value="1"/>
</dbReference>
<feature type="domain" description="RING-type" evidence="17">
    <location>
        <begin position="658"/>
        <end position="702"/>
    </location>
</feature>
<evidence type="ECO:0000256" key="6">
    <source>
        <dbReference type="ARBA" id="ARBA00022692"/>
    </source>
</evidence>
<keyword evidence="9 14" id="KW-0863">Zinc-finger</keyword>
<dbReference type="InterPro" id="IPR027370">
    <property type="entry name" value="Znf-RING_euk"/>
</dbReference>
<feature type="domain" description="RING-type" evidence="17">
    <location>
        <begin position="98"/>
        <end position="142"/>
    </location>
</feature>
<evidence type="ECO:0000256" key="16">
    <source>
        <dbReference type="SAM" id="Phobius"/>
    </source>
</evidence>
<feature type="region of interest" description="Disordered" evidence="15">
    <location>
        <begin position="38"/>
        <end position="59"/>
    </location>
</feature>
<dbReference type="InterPro" id="IPR031127">
    <property type="entry name" value="E3_UB_ligase_RBR"/>
</dbReference>
<feature type="non-terminal residue" evidence="19">
    <location>
        <position position="1"/>
    </location>
</feature>
<dbReference type="GO" id="GO:0016567">
    <property type="term" value="P:protein ubiquitination"/>
    <property type="evidence" value="ECO:0007669"/>
    <property type="project" value="InterPro"/>
</dbReference>
<dbReference type="InterPro" id="IPR001841">
    <property type="entry name" value="Znf_RING"/>
</dbReference>
<dbReference type="EC" id="2.3.2.31" evidence="4"/>
<feature type="region of interest" description="Disordered" evidence="15">
    <location>
        <begin position="1"/>
        <end position="25"/>
    </location>
</feature>
<keyword evidence="7" id="KW-0479">Metal-binding</keyword>
<evidence type="ECO:0000256" key="13">
    <source>
        <dbReference type="ARBA" id="ARBA00023136"/>
    </source>
</evidence>
<proteinExistence type="predicted"/>
<keyword evidence="11" id="KW-0862">Zinc</keyword>
<gene>
    <name evidence="19" type="ORF">N0F65_002685</name>
</gene>
<feature type="compositionally biased region" description="Polar residues" evidence="15">
    <location>
        <begin position="7"/>
        <end position="24"/>
    </location>
</feature>
<feature type="domain" description="RING-type" evidence="17">
    <location>
        <begin position="549"/>
        <end position="576"/>
    </location>
</feature>
<feature type="domain" description="RING-type" evidence="18">
    <location>
        <begin position="654"/>
        <end position="877"/>
    </location>
</feature>
<dbReference type="EMBL" id="DAKRPA010000054">
    <property type="protein sequence ID" value="DBA01075.1"/>
    <property type="molecule type" value="Genomic_DNA"/>
</dbReference>
<keyword evidence="12 16" id="KW-1133">Transmembrane helix</keyword>
<evidence type="ECO:0000313" key="19">
    <source>
        <dbReference type="EMBL" id="DBA01075.1"/>
    </source>
</evidence>
<dbReference type="Pfam" id="PF14634">
    <property type="entry name" value="zf-RING_5"/>
    <property type="match status" value="1"/>
</dbReference>
<keyword evidence="6 16" id="KW-0812">Transmembrane</keyword>
<evidence type="ECO:0000256" key="9">
    <source>
        <dbReference type="ARBA" id="ARBA00022771"/>
    </source>
</evidence>
<dbReference type="InterPro" id="IPR018957">
    <property type="entry name" value="Znf_C3HC4_RING-type"/>
</dbReference>
<comment type="catalytic activity">
    <reaction evidence="1">
        <text>[E2 ubiquitin-conjugating enzyme]-S-ubiquitinyl-L-cysteine + [acceptor protein]-L-lysine = [E2 ubiquitin-conjugating enzyme]-L-cysteine + [acceptor protein]-N(6)-ubiquitinyl-L-lysine.</text>
        <dbReference type="EC" id="2.3.2.31"/>
    </reaction>
</comment>
<dbReference type="Gene3D" id="1.20.120.1750">
    <property type="match status" value="1"/>
</dbReference>
<dbReference type="CDD" id="cd20354">
    <property type="entry name" value="Rcat_RBR_RNF14"/>
    <property type="match status" value="1"/>
</dbReference>
<feature type="transmembrane region" description="Helical" evidence="16">
    <location>
        <begin position="936"/>
        <end position="960"/>
    </location>
</feature>
<evidence type="ECO:0000256" key="3">
    <source>
        <dbReference type="ARBA" id="ARBA00004906"/>
    </source>
</evidence>
<evidence type="ECO:0000256" key="5">
    <source>
        <dbReference type="ARBA" id="ARBA00022679"/>
    </source>
</evidence>
<keyword evidence="5" id="KW-0808">Transferase</keyword>
<dbReference type="InterPro" id="IPR017907">
    <property type="entry name" value="Znf_RING_CS"/>
</dbReference>
<keyword evidence="8" id="KW-0677">Repeat</keyword>
<organism evidence="19 20">
    <name type="scientific">Lagenidium giganteum</name>
    <dbReference type="NCBI Taxonomy" id="4803"/>
    <lineage>
        <taxon>Eukaryota</taxon>
        <taxon>Sar</taxon>
        <taxon>Stramenopiles</taxon>
        <taxon>Oomycota</taxon>
        <taxon>Peronosporomycetes</taxon>
        <taxon>Pythiales</taxon>
        <taxon>Pythiaceae</taxon>
    </lineage>
</organism>
<feature type="compositionally biased region" description="Acidic residues" evidence="15">
    <location>
        <begin position="368"/>
        <end position="386"/>
    </location>
</feature>
<evidence type="ECO:0000259" key="17">
    <source>
        <dbReference type="PROSITE" id="PS50089"/>
    </source>
</evidence>
<dbReference type="InterPro" id="IPR013083">
    <property type="entry name" value="Znf_RING/FYVE/PHD"/>
</dbReference>
<evidence type="ECO:0000256" key="15">
    <source>
        <dbReference type="SAM" id="MobiDB-lite"/>
    </source>
</evidence>
<dbReference type="Pfam" id="PF13445">
    <property type="entry name" value="zf-RING_UBOX"/>
    <property type="match status" value="1"/>
</dbReference>
<dbReference type="GO" id="GO:0008270">
    <property type="term" value="F:zinc ion binding"/>
    <property type="evidence" value="ECO:0007669"/>
    <property type="project" value="UniProtKB-KW"/>
</dbReference>
<keyword evidence="20" id="KW-1185">Reference proteome</keyword>
<dbReference type="FunFam" id="3.30.40.10:FF:000051">
    <property type="entry name" value="RBR-type E3 ubiquitin transferase"/>
    <property type="match status" value="1"/>
</dbReference>
<dbReference type="SUPFAM" id="SSF57850">
    <property type="entry name" value="RING/U-box"/>
    <property type="match status" value="4"/>
</dbReference>
<name>A0AAV2Z5U9_9STRA</name>
<keyword evidence="10" id="KW-0833">Ubl conjugation pathway</keyword>
<feature type="transmembrane region" description="Helical" evidence="16">
    <location>
        <begin position="1020"/>
        <end position="1043"/>
    </location>
</feature>
<dbReference type="InterPro" id="IPR047548">
    <property type="entry name" value="Rcat_RBR_RNF14"/>
</dbReference>
<comment type="pathway">
    <text evidence="3">Protein modification; protein ubiquitination.</text>
</comment>
<feature type="region of interest" description="Disordered" evidence="15">
    <location>
        <begin position="368"/>
        <end position="414"/>
    </location>
</feature>
<evidence type="ECO:0000256" key="4">
    <source>
        <dbReference type="ARBA" id="ARBA00012251"/>
    </source>
</evidence>
<dbReference type="PROSITE" id="PS00518">
    <property type="entry name" value="ZF_RING_1"/>
    <property type="match status" value="2"/>
</dbReference>